<sequence length="386" mass="45018">MILLKGCKTPLQWLSATNIRKIVTSISVNQQTFPVDYQVCYKVLGLHENCSQEELKAAFVGLAKKHHPDSSQEADSAKFQLIENAYRKLQEKFSIEIKRSESMTHKDKNIVNKDITQEDSEHNQEHDIEHTAPQHRQFLNYEGIGQGTPFQREKQYQRHQVKKAVENMYNHRISQIPNTEENSLVQKDKRAAKKSKIRHGIDRLVEDLIQESIAKGEFTNLKGTGKPLANQNHNPYIDIVTHKINQVLIENGFSPQWVMLEKDIRSEITNLKLRLEEERRKLGKIPLKESEKLVWNKLLDVLSDDVKQINKKINDYNLIVPLLSKQMVHVNLEKLSEKFLKDYPSLDLTVAEKKVNKERRQDQRSTSTEPCLFDLLNSLWKSKYDY</sequence>
<dbReference type="Proteomes" id="UP001234178">
    <property type="component" value="Unassembled WGS sequence"/>
</dbReference>
<dbReference type="SMART" id="SM00271">
    <property type="entry name" value="DnaJ"/>
    <property type="match status" value="1"/>
</dbReference>
<organism evidence="2 3">
    <name type="scientific">Daphnia magna</name>
    <dbReference type="NCBI Taxonomy" id="35525"/>
    <lineage>
        <taxon>Eukaryota</taxon>
        <taxon>Metazoa</taxon>
        <taxon>Ecdysozoa</taxon>
        <taxon>Arthropoda</taxon>
        <taxon>Crustacea</taxon>
        <taxon>Branchiopoda</taxon>
        <taxon>Diplostraca</taxon>
        <taxon>Cladocera</taxon>
        <taxon>Anomopoda</taxon>
        <taxon>Daphniidae</taxon>
        <taxon>Daphnia</taxon>
    </lineage>
</organism>
<keyword evidence="3" id="KW-1185">Reference proteome</keyword>
<accession>A0ABR0B2C2</accession>
<evidence type="ECO:0000259" key="1">
    <source>
        <dbReference type="PROSITE" id="PS50076"/>
    </source>
</evidence>
<dbReference type="PROSITE" id="PS50076">
    <property type="entry name" value="DNAJ_2"/>
    <property type="match status" value="1"/>
</dbReference>
<dbReference type="InterPro" id="IPR036869">
    <property type="entry name" value="J_dom_sf"/>
</dbReference>
<dbReference type="CDD" id="cd06257">
    <property type="entry name" value="DnaJ"/>
    <property type="match status" value="1"/>
</dbReference>
<dbReference type="PANTHER" id="PTHR39158">
    <property type="entry name" value="OS08G0560600 PROTEIN"/>
    <property type="match status" value="1"/>
</dbReference>
<evidence type="ECO:0000313" key="2">
    <source>
        <dbReference type="EMBL" id="KAK4035831.1"/>
    </source>
</evidence>
<feature type="domain" description="J" evidence="1">
    <location>
        <begin position="39"/>
        <end position="94"/>
    </location>
</feature>
<evidence type="ECO:0000313" key="3">
    <source>
        <dbReference type="Proteomes" id="UP001234178"/>
    </source>
</evidence>
<dbReference type="PRINTS" id="PR00625">
    <property type="entry name" value="JDOMAIN"/>
</dbReference>
<dbReference type="InterPro" id="IPR018961">
    <property type="entry name" value="DnaJ_homolog_subfam-C_membr-28"/>
</dbReference>
<dbReference type="InterPro" id="IPR001623">
    <property type="entry name" value="DnaJ_domain"/>
</dbReference>
<name>A0ABR0B2C2_9CRUS</name>
<dbReference type="EMBL" id="JAOYFB010000040">
    <property type="protein sequence ID" value="KAK4035831.1"/>
    <property type="molecule type" value="Genomic_DNA"/>
</dbReference>
<dbReference type="Pfam" id="PF00226">
    <property type="entry name" value="DnaJ"/>
    <property type="match status" value="1"/>
</dbReference>
<dbReference type="PANTHER" id="PTHR39158:SF1">
    <property type="entry name" value="DNAJ HOMOLOG SUBFAMILY C MEMBER 28"/>
    <property type="match status" value="1"/>
</dbReference>
<protein>
    <recommendedName>
        <fullName evidence="1">J domain-containing protein</fullName>
    </recommendedName>
</protein>
<dbReference type="InterPro" id="IPR052573">
    <property type="entry name" value="DnaJ_C_subfamily_28"/>
</dbReference>
<dbReference type="Gene3D" id="1.10.287.110">
    <property type="entry name" value="DnaJ domain"/>
    <property type="match status" value="1"/>
</dbReference>
<comment type="caution">
    <text evidence="2">The sequence shown here is derived from an EMBL/GenBank/DDBJ whole genome shotgun (WGS) entry which is preliminary data.</text>
</comment>
<proteinExistence type="predicted"/>
<dbReference type="Pfam" id="PF09350">
    <property type="entry name" value="DJC28_CD"/>
    <property type="match status" value="1"/>
</dbReference>
<gene>
    <name evidence="2" type="ORF">OUZ56_027913</name>
</gene>
<reference evidence="2 3" key="1">
    <citation type="journal article" date="2023" name="Nucleic Acids Res.">
        <title>The hologenome of Daphnia magna reveals possible DNA methylation and microbiome-mediated evolution of the host genome.</title>
        <authorList>
            <person name="Chaturvedi A."/>
            <person name="Li X."/>
            <person name="Dhandapani V."/>
            <person name="Marshall H."/>
            <person name="Kissane S."/>
            <person name="Cuenca-Cambronero M."/>
            <person name="Asole G."/>
            <person name="Calvet F."/>
            <person name="Ruiz-Romero M."/>
            <person name="Marangio P."/>
            <person name="Guigo R."/>
            <person name="Rago D."/>
            <person name="Mirbahai L."/>
            <person name="Eastwood N."/>
            <person name="Colbourne J.K."/>
            <person name="Zhou J."/>
            <person name="Mallon E."/>
            <person name="Orsini L."/>
        </authorList>
    </citation>
    <scope>NUCLEOTIDE SEQUENCE [LARGE SCALE GENOMIC DNA]</scope>
    <source>
        <strain evidence="2">LRV0_1</strain>
    </source>
</reference>
<dbReference type="SUPFAM" id="SSF46565">
    <property type="entry name" value="Chaperone J-domain"/>
    <property type="match status" value="1"/>
</dbReference>